<dbReference type="Proteomes" id="UP000294644">
    <property type="component" value="Unassembled WGS sequence"/>
</dbReference>
<keyword evidence="1" id="KW-0812">Transmembrane</keyword>
<evidence type="ECO:0000313" key="2">
    <source>
        <dbReference type="EMBL" id="TDE04371.1"/>
    </source>
</evidence>
<keyword evidence="1" id="KW-0472">Membrane</keyword>
<proteinExistence type="predicted"/>
<dbReference type="AlphaFoldDB" id="A0A4R5CZ23"/>
<comment type="caution">
    <text evidence="2">The sequence shown here is derived from an EMBL/GenBank/DDBJ whole genome shotgun (WGS) entry which is preliminary data.</text>
</comment>
<gene>
    <name evidence="2" type="ORF">E0F91_08630</name>
</gene>
<evidence type="ECO:0000313" key="3">
    <source>
        <dbReference type="Proteomes" id="UP000294644"/>
    </source>
</evidence>
<reference evidence="2 3" key="1">
    <citation type="submission" date="2019-03" db="EMBL/GenBank/DDBJ databases">
        <title>Flavobacterium LB-D12 sp. nov., isolated from arctic soil.</title>
        <authorList>
            <person name="Chaudhary D.K."/>
        </authorList>
    </citation>
    <scope>NUCLEOTIDE SEQUENCE [LARGE SCALE GENOMIC DNA]</scope>
    <source>
        <strain evidence="2 3">LB-D12</strain>
    </source>
</reference>
<evidence type="ECO:0000256" key="1">
    <source>
        <dbReference type="SAM" id="Phobius"/>
    </source>
</evidence>
<sequence length="84" mass="9493">MESKKYSSYAQIERELEILKIEKEISYQKLAYGFQKTKESITPMNLVSGVVGSSLTAFSGSYGTILNIALPFVIKWIKKIKRGN</sequence>
<keyword evidence="3" id="KW-1185">Reference proteome</keyword>
<keyword evidence="1" id="KW-1133">Transmembrane helix</keyword>
<organism evidence="2 3">
    <name type="scientific">Flavobacterium sandaracinum</name>
    <dbReference type="NCBI Taxonomy" id="2541733"/>
    <lineage>
        <taxon>Bacteria</taxon>
        <taxon>Pseudomonadati</taxon>
        <taxon>Bacteroidota</taxon>
        <taxon>Flavobacteriia</taxon>
        <taxon>Flavobacteriales</taxon>
        <taxon>Flavobacteriaceae</taxon>
        <taxon>Flavobacterium</taxon>
    </lineage>
</organism>
<protein>
    <submittedName>
        <fullName evidence="2">Uncharacterized protein</fullName>
    </submittedName>
</protein>
<dbReference type="Pfam" id="PF19852">
    <property type="entry name" value="DUF6327"/>
    <property type="match status" value="1"/>
</dbReference>
<accession>A0A4R5CZ23</accession>
<feature type="transmembrane region" description="Helical" evidence="1">
    <location>
        <begin position="50"/>
        <end position="74"/>
    </location>
</feature>
<dbReference type="InterPro" id="IPR046290">
    <property type="entry name" value="DUF6327"/>
</dbReference>
<dbReference type="RefSeq" id="WP_132066008.1">
    <property type="nucleotide sequence ID" value="NZ_SMFN01000008.1"/>
</dbReference>
<name>A0A4R5CZ23_9FLAO</name>
<dbReference type="EMBL" id="SMFN01000008">
    <property type="protein sequence ID" value="TDE04371.1"/>
    <property type="molecule type" value="Genomic_DNA"/>
</dbReference>
<dbReference type="OrthoDB" id="1449018at2"/>